<gene>
    <name evidence="2" type="ORF">HLA87_01590</name>
</gene>
<dbReference type="KEGG" id="mmir:HLA87_01590"/>
<organism evidence="2 3">
    <name type="scientific">Mycoplasma miroungigenitalium</name>
    <dbReference type="NCBI Taxonomy" id="754515"/>
    <lineage>
        <taxon>Bacteria</taxon>
        <taxon>Bacillati</taxon>
        <taxon>Mycoplasmatota</taxon>
        <taxon>Mollicutes</taxon>
        <taxon>Mycoplasmataceae</taxon>
        <taxon>Mycoplasma</taxon>
    </lineage>
</organism>
<dbReference type="EMBL" id="CP053096">
    <property type="protein sequence ID" value="QJR43476.1"/>
    <property type="molecule type" value="Genomic_DNA"/>
</dbReference>
<dbReference type="SUPFAM" id="SSF55811">
    <property type="entry name" value="Nudix"/>
    <property type="match status" value="1"/>
</dbReference>
<dbReference type="CDD" id="cd04693">
    <property type="entry name" value="NUDIX_Hydrolase"/>
    <property type="match status" value="1"/>
</dbReference>
<sequence length="177" mass="20905">MELLDIYDNERQKTGKTFIRGESLEYGNNHIVAFLCLFNKKGEMLIQKRVSNKPKYPGLWDVSVGGAVDHGESSVEGIKREALEEIGYNFEPLHQKAAFTINLKKIYCDYFIGVTDWELDKFEIQKEEVEQLMWADYDTVINLIRENQFMKYHESLIKYIFDIWQMPYTRLSDPNLM</sequence>
<evidence type="ECO:0000313" key="2">
    <source>
        <dbReference type="EMBL" id="QJR43476.1"/>
    </source>
</evidence>
<reference evidence="2 3" key="1">
    <citation type="submission" date="2020-05" db="EMBL/GenBank/DDBJ databases">
        <title>Novel Mycoplasma species detected in Mirounga angustirostris (northern elephant seal) from the USA.</title>
        <authorList>
            <person name="Volokhov D.V."/>
        </authorList>
    </citation>
    <scope>NUCLEOTIDE SEQUENCE [LARGE SCALE GENOMIC DNA]</scope>
    <source>
        <strain evidence="2 3">Mirounga ES2806-GEN</strain>
    </source>
</reference>
<dbReference type="PANTHER" id="PTHR10885">
    <property type="entry name" value="ISOPENTENYL-DIPHOSPHATE DELTA-ISOMERASE"/>
    <property type="match status" value="1"/>
</dbReference>
<protein>
    <submittedName>
        <fullName evidence="2">NUDIX domain-containing protein</fullName>
    </submittedName>
</protein>
<dbReference type="InterPro" id="IPR015797">
    <property type="entry name" value="NUDIX_hydrolase-like_dom_sf"/>
</dbReference>
<keyword evidence="1" id="KW-0378">Hydrolase</keyword>
<dbReference type="InterPro" id="IPR000086">
    <property type="entry name" value="NUDIX_hydrolase_dom"/>
</dbReference>
<accession>A0A6M4JBT8</accession>
<keyword evidence="3" id="KW-1185">Reference proteome</keyword>
<dbReference type="GO" id="GO:0016787">
    <property type="term" value="F:hydrolase activity"/>
    <property type="evidence" value="ECO:0007669"/>
    <property type="project" value="UniProtKB-KW"/>
</dbReference>
<proteinExistence type="predicted"/>
<dbReference type="Gene3D" id="3.90.79.10">
    <property type="entry name" value="Nucleoside Triphosphate Pyrophosphohydrolase"/>
    <property type="match status" value="1"/>
</dbReference>
<dbReference type="PANTHER" id="PTHR10885:SF0">
    <property type="entry name" value="ISOPENTENYL-DIPHOSPHATE DELTA-ISOMERASE"/>
    <property type="match status" value="1"/>
</dbReference>
<evidence type="ECO:0000256" key="1">
    <source>
        <dbReference type="ARBA" id="ARBA00022801"/>
    </source>
</evidence>
<dbReference type="AlphaFoldDB" id="A0A6M4JBT8"/>
<dbReference type="Proteomes" id="UP000500686">
    <property type="component" value="Chromosome"/>
</dbReference>
<name>A0A6M4JBT8_9MOLU</name>
<dbReference type="PROSITE" id="PS51462">
    <property type="entry name" value="NUDIX"/>
    <property type="match status" value="1"/>
</dbReference>
<dbReference type="RefSeq" id="WP_171111256.1">
    <property type="nucleotide sequence ID" value="NZ_CP053096.1"/>
</dbReference>
<dbReference type="InterPro" id="IPR020084">
    <property type="entry name" value="NUDIX_hydrolase_CS"/>
</dbReference>
<dbReference type="Pfam" id="PF00293">
    <property type="entry name" value="NUDIX"/>
    <property type="match status" value="1"/>
</dbReference>
<dbReference type="PROSITE" id="PS00893">
    <property type="entry name" value="NUDIX_BOX"/>
    <property type="match status" value="1"/>
</dbReference>
<evidence type="ECO:0000313" key="3">
    <source>
        <dbReference type="Proteomes" id="UP000500686"/>
    </source>
</evidence>